<sequence>MKQQEKLNACKAEKNVAIRKRRNVPSTEETAKKRAKYPAMEEELAAWIAEERKQGNIMNSPFACKVCQKTFTGPEPYQQHLASERHKKKCTSAVPFENLTWKPHSANVSAGATSMQQSHGLCCISCCVHFKSVREALAHYESEDHRKRKTIALQPVQQTKPKIVEATQTPMLGIKPILPGSILVCQADEDFTEFCKRHGL</sequence>
<dbReference type="InterPro" id="IPR013087">
    <property type="entry name" value="Znf_C2H2_type"/>
</dbReference>
<dbReference type="AlphaFoldDB" id="A0A2R5L687"/>
<dbReference type="GO" id="GO:0008270">
    <property type="term" value="F:zinc ion binding"/>
    <property type="evidence" value="ECO:0007669"/>
    <property type="project" value="InterPro"/>
</dbReference>
<dbReference type="Gene3D" id="3.30.160.60">
    <property type="entry name" value="Classic Zinc Finger"/>
    <property type="match status" value="1"/>
</dbReference>
<reference evidence="2" key="1">
    <citation type="submission" date="2018-03" db="EMBL/GenBank/DDBJ databases">
        <title>The relapsing fever spirochete Borrelia turicatae persists in the highly oxidative environment of its soft-bodied tick vector.</title>
        <authorList>
            <person name="Bourret T.J."/>
            <person name="Boyle W.K."/>
            <person name="Valenzuela J.G."/>
            <person name="Oliveira F."/>
            <person name="Lopez J.E."/>
        </authorList>
    </citation>
    <scope>NUCLEOTIDE SEQUENCE</scope>
    <source>
        <strain evidence="2">Kansas strain/isolate</strain>
        <tissue evidence="2">Salivary glands</tissue>
    </source>
</reference>
<dbReference type="PROSITE" id="PS00028">
    <property type="entry name" value="ZINC_FINGER_C2H2_1"/>
    <property type="match status" value="1"/>
</dbReference>
<dbReference type="InterPro" id="IPR036236">
    <property type="entry name" value="Znf_C2H2_sf"/>
</dbReference>
<evidence type="ECO:0000259" key="1">
    <source>
        <dbReference type="PROSITE" id="PS00028"/>
    </source>
</evidence>
<protein>
    <recommendedName>
        <fullName evidence="1">C2H2-type domain-containing protein</fullName>
    </recommendedName>
</protein>
<proteinExistence type="predicted"/>
<dbReference type="InterPro" id="IPR003604">
    <property type="entry name" value="Matrin/U1-like-C_Znf_C2H2"/>
</dbReference>
<organism evidence="2">
    <name type="scientific">Ornithodoros turicata</name>
    <dbReference type="NCBI Taxonomy" id="34597"/>
    <lineage>
        <taxon>Eukaryota</taxon>
        <taxon>Metazoa</taxon>
        <taxon>Ecdysozoa</taxon>
        <taxon>Arthropoda</taxon>
        <taxon>Chelicerata</taxon>
        <taxon>Arachnida</taxon>
        <taxon>Acari</taxon>
        <taxon>Parasitiformes</taxon>
        <taxon>Ixodida</taxon>
        <taxon>Ixodoidea</taxon>
        <taxon>Argasidae</taxon>
        <taxon>Ornithodorinae</taxon>
        <taxon>Ornithodoros</taxon>
    </lineage>
</organism>
<dbReference type="SMART" id="SM00451">
    <property type="entry name" value="ZnF_U1"/>
    <property type="match status" value="1"/>
</dbReference>
<dbReference type="SUPFAM" id="SSF57667">
    <property type="entry name" value="beta-beta-alpha zinc fingers"/>
    <property type="match status" value="1"/>
</dbReference>
<feature type="domain" description="C2H2-type" evidence="1">
    <location>
        <begin position="64"/>
        <end position="86"/>
    </location>
</feature>
<dbReference type="GO" id="GO:0003676">
    <property type="term" value="F:nucleic acid binding"/>
    <property type="evidence" value="ECO:0007669"/>
    <property type="project" value="InterPro"/>
</dbReference>
<accession>A0A2R5L687</accession>
<dbReference type="EMBL" id="GGLE01000882">
    <property type="protein sequence ID" value="MBY05008.1"/>
    <property type="molecule type" value="Transcribed_RNA"/>
</dbReference>
<dbReference type="Pfam" id="PF12874">
    <property type="entry name" value="zf-met"/>
    <property type="match status" value="1"/>
</dbReference>
<evidence type="ECO:0000313" key="2">
    <source>
        <dbReference type="EMBL" id="MBY05008.1"/>
    </source>
</evidence>
<name>A0A2R5L687_9ACAR</name>